<evidence type="ECO:0000313" key="4">
    <source>
        <dbReference type="EMBL" id="JAG97934.1"/>
    </source>
</evidence>
<dbReference type="Pfam" id="PF13472">
    <property type="entry name" value="Lipase_GDSL_2"/>
    <property type="match status" value="1"/>
</dbReference>
<protein>
    <recommendedName>
        <fullName evidence="3">SGNH hydrolase-type esterase domain-containing protein</fullName>
    </recommendedName>
</protein>
<dbReference type="Gene3D" id="3.40.50.1110">
    <property type="entry name" value="SGNH hydrolase"/>
    <property type="match status" value="1"/>
</dbReference>
<dbReference type="PANTHER" id="PTHR14209:SF9">
    <property type="entry name" value="GDSL ESTERASE_LIPASE CPRD49"/>
    <property type="match status" value="1"/>
</dbReference>
<keyword evidence="2" id="KW-0378">Hydrolase</keyword>
<evidence type="ECO:0000256" key="2">
    <source>
        <dbReference type="ARBA" id="ARBA00022801"/>
    </source>
</evidence>
<accession>A0A0D6R534</accession>
<sequence>MAGHQRPLFVLFGASLTEFAFQPGGWGASLTDIYSRKADILLRGYKGWNTRRALAVLDEFFPKDAPVQPHLVVVCFGANDAAYPLPSGRGQHVPIHEYKANLQQICSHIKGLSSTTRVIVITPPPIFEDARRVYARWSRLAGEYLDRTNEHAGIYSEVCVEVAKKLDCGIINLWDLIQRQKNWETECLSDGMHLSPIGNQMLLEELLKILKNGHWVPNLYWENMPSDFNEPSVYDYVHPSQELCPHDIDENHAEKHRNC</sequence>
<evidence type="ECO:0000259" key="3">
    <source>
        <dbReference type="Pfam" id="PF13472"/>
    </source>
</evidence>
<name>A0A0D6R534_ARACU</name>
<comment type="similarity">
    <text evidence="1">Belongs to the 'GDSL' lipolytic enzyme family.</text>
</comment>
<dbReference type="CDD" id="cd01838">
    <property type="entry name" value="Isoamyl_acetate_hydrolase_like"/>
    <property type="match status" value="1"/>
</dbReference>
<dbReference type="SUPFAM" id="SSF52266">
    <property type="entry name" value="SGNH hydrolase"/>
    <property type="match status" value="1"/>
</dbReference>
<dbReference type="InterPro" id="IPR045136">
    <property type="entry name" value="Iah1-like"/>
</dbReference>
<dbReference type="FunFam" id="3.40.50.1110:FF:000002">
    <property type="entry name" value="isoamyl acetate-hydrolyzing esterase 1 homolog"/>
    <property type="match status" value="1"/>
</dbReference>
<dbReference type="InterPro" id="IPR013830">
    <property type="entry name" value="SGNH_hydro"/>
</dbReference>
<dbReference type="InterPro" id="IPR036514">
    <property type="entry name" value="SGNH_hydro_sf"/>
</dbReference>
<dbReference type="PANTHER" id="PTHR14209">
    <property type="entry name" value="ISOAMYL ACETATE-HYDROLYZING ESTERASE 1"/>
    <property type="match status" value="1"/>
</dbReference>
<proteinExistence type="inferred from homology"/>
<evidence type="ECO:0000256" key="1">
    <source>
        <dbReference type="ARBA" id="ARBA00008668"/>
    </source>
</evidence>
<dbReference type="AlphaFoldDB" id="A0A0D6R534"/>
<feature type="domain" description="SGNH hydrolase-type esterase" evidence="3">
    <location>
        <begin position="11"/>
        <end position="200"/>
    </location>
</feature>
<reference evidence="4" key="1">
    <citation type="submission" date="2015-03" db="EMBL/GenBank/DDBJ databases">
        <title>A transcriptome of Araucaria cunninghamii, an australian fine timber species.</title>
        <authorList>
            <person name="Jing Yi C.J.Y."/>
            <person name="Yin San L.Y.S."/>
            <person name="Abdul Karim S.S."/>
            <person name="Wan Azmi N.N."/>
            <person name="Hercus R.R."/>
            <person name="Croft L.L."/>
        </authorList>
    </citation>
    <scope>NUCLEOTIDE SEQUENCE</scope>
    <source>
        <strain evidence="4">MI0301</strain>
        <tissue evidence="4">Leaf</tissue>
    </source>
</reference>
<organism evidence="4">
    <name type="scientific">Araucaria cunninghamii</name>
    <name type="common">Hoop pine</name>
    <name type="synonym">Moreton Bay pine</name>
    <dbReference type="NCBI Taxonomy" id="56994"/>
    <lineage>
        <taxon>Eukaryota</taxon>
        <taxon>Viridiplantae</taxon>
        <taxon>Streptophyta</taxon>
        <taxon>Embryophyta</taxon>
        <taxon>Tracheophyta</taxon>
        <taxon>Spermatophyta</taxon>
        <taxon>Pinopsida</taxon>
        <taxon>Pinidae</taxon>
        <taxon>Conifers II</taxon>
        <taxon>Araucariales</taxon>
        <taxon>Araucariaceae</taxon>
        <taxon>Araucaria</taxon>
    </lineage>
</organism>
<dbReference type="GO" id="GO:0016787">
    <property type="term" value="F:hydrolase activity"/>
    <property type="evidence" value="ECO:0007669"/>
    <property type="project" value="UniProtKB-KW"/>
</dbReference>
<dbReference type="EMBL" id="GCKF01030117">
    <property type="protein sequence ID" value="JAG97934.1"/>
    <property type="molecule type" value="Transcribed_RNA"/>
</dbReference>